<accession>A0A4R6Q2Q7</accession>
<proteinExistence type="inferred from homology"/>
<feature type="transmembrane region" description="Helical" evidence="8">
    <location>
        <begin position="163"/>
        <end position="182"/>
    </location>
</feature>
<evidence type="ECO:0000256" key="5">
    <source>
        <dbReference type="ARBA" id="ARBA00022692"/>
    </source>
</evidence>
<keyword evidence="4" id="KW-1003">Cell membrane</keyword>
<evidence type="ECO:0000256" key="8">
    <source>
        <dbReference type="SAM" id="Phobius"/>
    </source>
</evidence>
<evidence type="ECO:0000256" key="4">
    <source>
        <dbReference type="ARBA" id="ARBA00022475"/>
    </source>
</evidence>
<feature type="transmembrane region" description="Helical" evidence="8">
    <location>
        <begin position="20"/>
        <end position="41"/>
    </location>
</feature>
<dbReference type="OrthoDB" id="3177005at2"/>
<gene>
    <name evidence="9" type="ORF">EV211_1172</name>
</gene>
<dbReference type="GO" id="GO:1903785">
    <property type="term" value="P:L-valine transmembrane transport"/>
    <property type="evidence" value="ECO:0007669"/>
    <property type="project" value="TreeGrafter"/>
</dbReference>
<dbReference type="Proteomes" id="UP000295500">
    <property type="component" value="Unassembled WGS sequence"/>
</dbReference>
<dbReference type="InterPro" id="IPR011606">
    <property type="entry name" value="Brnchd-chn_aa_trnsp_permease"/>
</dbReference>
<feature type="transmembrane region" description="Helical" evidence="8">
    <location>
        <begin position="136"/>
        <end position="157"/>
    </location>
</feature>
<keyword evidence="10" id="KW-1185">Reference proteome</keyword>
<feature type="transmembrane region" description="Helical" evidence="8">
    <location>
        <begin position="219"/>
        <end position="237"/>
    </location>
</feature>
<sequence>MTVNKEGYNKAVFFQGMRHAIPIGIGYFAVSVALGITARAANFTVLQGFFASLLTYASAGQYAGFSMFATGATYIELIIATLVINARYTLMGFAITQRLPADVTWYQRMVLGATITDEIFGITIARPGRFNLYYPLGAWCCAVPMWATGTAVGIAVGSVLPPSLVSAFSVALYGMFLAVIIPPSKKNKVVGAFVAISFAASYAATRLPFICNLSSGNRIILLTVVISSAAAILFPVNNKSRLRIQAKPNRKLPRKEVA</sequence>
<dbReference type="PANTHER" id="PTHR34979:SF1">
    <property type="entry name" value="INNER MEMBRANE PROTEIN YGAZ"/>
    <property type="match status" value="1"/>
</dbReference>
<comment type="similarity">
    <text evidence="2">Belongs to the AzlC family.</text>
</comment>
<name>A0A4R6Q2Q7_9FIRM</name>
<dbReference type="AlphaFoldDB" id="A0A4R6Q2Q7"/>
<protein>
    <submittedName>
        <fullName evidence="9">Putative branched-subunit amino acid permease</fullName>
    </submittedName>
</protein>
<dbReference type="RefSeq" id="WP_133528433.1">
    <property type="nucleotide sequence ID" value="NZ_SNXO01000017.1"/>
</dbReference>
<evidence type="ECO:0000313" key="9">
    <source>
        <dbReference type="EMBL" id="TDP56289.1"/>
    </source>
</evidence>
<evidence type="ECO:0000256" key="6">
    <source>
        <dbReference type="ARBA" id="ARBA00022989"/>
    </source>
</evidence>
<evidence type="ECO:0000256" key="7">
    <source>
        <dbReference type="ARBA" id="ARBA00023136"/>
    </source>
</evidence>
<evidence type="ECO:0000256" key="2">
    <source>
        <dbReference type="ARBA" id="ARBA00010735"/>
    </source>
</evidence>
<feature type="transmembrane region" description="Helical" evidence="8">
    <location>
        <begin position="189"/>
        <end position="207"/>
    </location>
</feature>
<keyword evidence="3" id="KW-0813">Transport</keyword>
<organism evidence="9 10">
    <name type="scientific">Aminicella lysinilytica</name>
    <dbReference type="NCBI Taxonomy" id="433323"/>
    <lineage>
        <taxon>Bacteria</taxon>
        <taxon>Bacillati</taxon>
        <taxon>Bacillota</taxon>
        <taxon>Clostridia</taxon>
        <taxon>Peptostreptococcales</taxon>
        <taxon>Anaerovoracaceae</taxon>
        <taxon>Aminicella</taxon>
    </lineage>
</organism>
<dbReference type="EMBL" id="SNXO01000017">
    <property type="protein sequence ID" value="TDP56289.1"/>
    <property type="molecule type" value="Genomic_DNA"/>
</dbReference>
<keyword evidence="5 8" id="KW-0812">Transmembrane</keyword>
<dbReference type="PANTHER" id="PTHR34979">
    <property type="entry name" value="INNER MEMBRANE PROTEIN YGAZ"/>
    <property type="match status" value="1"/>
</dbReference>
<feature type="transmembrane region" description="Helical" evidence="8">
    <location>
        <begin position="61"/>
        <end position="84"/>
    </location>
</feature>
<evidence type="ECO:0000256" key="3">
    <source>
        <dbReference type="ARBA" id="ARBA00022448"/>
    </source>
</evidence>
<comment type="subcellular location">
    <subcellularLocation>
        <location evidence="1">Cell membrane</location>
        <topology evidence="1">Multi-pass membrane protein</topology>
    </subcellularLocation>
</comment>
<keyword evidence="7 8" id="KW-0472">Membrane</keyword>
<comment type="caution">
    <text evidence="9">The sequence shown here is derived from an EMBL/GenBank/DDBJ whole genome shotgun (WGS) entry which is preliminary data.</text>
</comment>
<dbReference type="Pfam" id="PF03591">
    <property type="entry name" value="AzlC"/>
    <property type="match status" value="1"/>
</dbReference>
<dbReference type="GO" id="GO:0005886">
    <property type="term" value="C:plasma membrane"/>
    <property type="evidence" value="ECO:0007669"/>
    <property type="project" value="UniProtKB-SubCell"/>
</dbReference>
<keyword evidence="6 8" id="KW-1133">Transmembrane helix</keyword>
<evidence type="ECO:0000256" key="1">
    <source>
        <dbReference type="ARBA" id="ARBA00004651"/>
    </source>
</evidence>
<evidence type="ECO:0000313" key="10">
    <source>
        <dbReference type="Proteomes" id="UP000295500"/>
    </source>
</evidence>
<reference evidence="9 10" key="1">
    <citation type="submission" date="2019-03" db="EMBL/GenBank/DDBJ databases">
        <title>Genomic Encyclopedia of Type Strains, Phase IV (KMG-IV): sequencing the most valuable type-strain genomes for metagenomic binning, comparative biology and taxonomic classification.</title>
        <authorList>
            <person name="Goeker M."/>
        </authorList>
    </citation>
    <scope>NUCLEOTIDE SEQUENCE [LARGE SCALE GENOMIC DNA]</scope>
    <source>
        <strain evidence="9 10">DSM 28287</strain>
    </source>
</reference>